<gene>
    <name evidence="4" type="ORF">SAMN02745171_01021</name>
</gene>
<feature type="domain" description="PG-1098 N-terminal" evidence="2">
    <location>
        <begin position="9"/>
        <end position="50"/>
    </location>
</feature>
<evidence type="ECO:0000313" key="5">
    <source>
        <dbReference type="Proteomes" id="UP000190121"/>
    </source>
</evidence>
<dbReference type="STRING" id="29524.SAMN02745171_01021"/>
<protein>
    <submittedName>
        <fullName evidence="4">Uncharacterized protein</fullName>
    </submittedName>
</protein>
<evidence type="ECO:0000259" key="2">
    <source>
        <dbReference type="Pfam" id="PF21911"/>
    </source>
</evidence>
<dbReference type="InterPro" id="IPR029063">
    <property type="entry name" value="SAM-dependent_MTases_sf"/>
</dbReference>
<dbReference type="Gene3D" id="3.40.50.150">
    <property type="entry name" value="Vaccinia Virus protein VP39"/>
    <property type="match status" value="1"/>
</dbReference>
<dbReference type="Pfam" id="PF21911">
    <property type="entry name" value="PG_1098_N"/>
    <property type="match status" value="1"/>
</dbReference>
<dbReference type="EMBL" id="FUXE01000009">
    <property type="protein sequence ID" value="SJZ75003.1"/>
    <property type="molecule type" value="Genomic_DNA"/>
</dbReference>
<dbReference type="Proteomes" id="UP000190121">
    <property type="component" value="Unassembled WGS sequence"/>
</dbReference>
<evidence type="ECO:0000313" key="4">
    <source>
        <dbReference type="EMBL" id="SJZ75003.1"/>
    </source>
</evidence>
<dbReference type="OrthoDB" id="1000417at2"/>
<name>A0A1T4N767_9PORP</name>
<dbReference type="SUPFAM" id="SSF53335">
    <property type="entry name" value="S-adenosyl-L-methionine-dependent methyltransferases"/>
    <property type="match status" value="1"/>
</dbReference>
<sequence>MNHSCESASEKIKAIMEWVATYEHLSPDRILLGSTVIPKELQADVVRQLTYRGKMLLKYPSLVSKRIFLPAGISYEQASSEATALYKQNYVHEGEILVDGTGGLGIDFVAMAKLAHTATYIERKGFFVEAARYNLPRLLEGKKDLVLSILHADMNDCLDRVVREGTTLFYFDPARRSETGRRTYGLQDIVPNPLTVCTRLNELGYQGRVLIKLSPMVDVTDTLRQMPKVSFIEIVVSQGEVKELLVFIERWDRERSEGEIPIKVTTLTSEGKAEHFFIGTLQEERGQALSIATEVGKYLYLPHAGAFKSGLYRTIAHRWRVKSLHPNSHLYTSERLCIDFPGKVYQIVEEIPFSSGVLKRLKKSIPRANFSARNFPLKPEQFYAKSGIKSGDEVRLFGTTIYDDTLVILRVQPVEHTS</sequence>
<evidence type="ECO:0000259" key="3">
    <source>
        <dbReference type="Pfam" id="PF22013"/>
    </source>
</evidence>
<dbReference type="RefSeq" id="WP_078736946.1">
    <property type="nucleotide sequence ID" value="NZ_FUXE01000009.1"/>
</dbReference>
<dbReference type="InterPro" id="IPR041497">
    <property type="entry name" value="Thump-like"/>
</dbReference>
<feature type="domain" description="THUMP-like" evidence="1">
    <location>
        <begin position="342"/>
        <end position="408"/>
    </location>
</feature>
<feature type="domain" description="PG-1098 ferredoxin-like" evidence="3">
    <location>
        <begin position="298"/>
        <end position="341"/>
    </location>
</feature>
<keyword evidence="5" id="KW-1185">Reference proteome</keyword>
<dbReference type="Pfam" id="PF18096">
    <property type="entry name" value="Thump_like"/>
    <property type="match status" value="1"/>
</dbReference>
<dbReference type="Pfam" id="PF22013">
    <property type="entry name" value="PG_1098_Fer"/>
    <property type="match status" value="1"/>
</dbReference>
<dbReference type="AlphaFoldDB" id="A0A1T4N767"/>
<dbReference type="InterPro" id="IPR054168">
    <property type="entry name" value="PG_1098_Fer"/>
</dbReference>
<evidence type="ECO:0000259" key="1">
    <source>
        <dbReference type="Pfam" id="PF18096"/>
    </source>
</evidence>
<dbReference type="Gene3D" id="1.10.10.1110">
    <property type="entry name" value="Methyltransferase PG1098, N-terminal domain"/>
    <property type="match status" value="1"/>
</dbReference>
<proteinExistence type="predicted"/>
<organism evidence="4 5">
    <name type="scientific">Porphyromonas circumdentaria</name>
    <dbReference type="NCBI Taxonomy" id="29524"/>
    <lineage>
        <taxon>Bacteria</taxon>
        <taxon>Pseudomonadati</taxon>
        <taxon>Bacteroidota</taxon>
        <taxon>Bacteroidia</taxon>
        <taxon>Bacteroidales</taxon>
        <taxon>Porphyromonadaceae</taxon>
        <taxon>Porphyromonas</taxon>
    </lineage>
</organism>
<reference evidence="5" key="1">
    <citation type="submission" date="2017-02" db="EMBL/GenBank/DDBJ databases">
        <authorList>
            <person name="Varghese N."/>
            <person name="Submissions S."/>
        </authorList>
    </citation>
    <scope>NUCLEOTIDE SEQUENCE [LARGE SCALE GENOMIC DNA]</scope>
    <source>
        <strain evidence="5">ATCC 51356</strain>
    </source>
</reference>
<accession>A0A1T4N767</accession>
<dbReference type="InterPro" id="IPR054111">
    <property type="entry name" value="PG_1098_N"/>
</dbReference>